<dbReference type="RefSeq" id="WP_109054528.1">
    <property type="nucleotide sequence ID" value="NZ_QDKJ01000008.1"/>
</dbReference>
<evidence type="ECO:0000256" key="4">
    <source>
        <dbReference type="ARBA" id="ARBA00030169"/>
    </source>
</evidence>
<dbReference type="EMBL" id="QDKJ01000008">
    <property type="protein sequence ID" value="PWC11948.1"/>
    <property type="molecule type" value="Genomic_DNA"/>
</dbReference>
<dbReference type="NCBIfam" id="NF004850">
    <property type="entry name" value="PRK06201.1"/>
    <property type="match status" value="1"/>
</dbReference>
<feature type="binding site" evidence="5">
    <location>
        <position position="121"/>
    </location>
    <ligand>
        <name>substrate</name>
    </ligand>
</feature>
<evidence type="ECO:0000256" key="2">
    <source>
        <dbReference type="ARBA" id="ARBA00016549"/>
    </source>
</evidence>
<dbReference type="SUPFAM" id="SSF89562">
    <property type="entry name" value="RraA-like"/>
    <property type="match status" value="1"/>
</dbReference>
<evidence type="ECO:0000256" key="5">
    <source>
        <dbReference type="PIRSR" id="PIRSR605493-1"/>
    </source>
</evidence>
<evidence type="ECO:0000256" key="3">
    <source>
        <dbReference type="ARBA" id="ARBA00029596"/>
    </source>
</evidence>
<keyword evidence="7" id="KW-1185">Reference proteome</keyword>
<evidence type="ECO:0000313" key="7">
    <source>
        <dbReference type="Proteomes" id="UP000245138"/>
    </source>
</evidence>
<gene>
    <name evidence="6" type="ORF">B4923_11595</name>
</gene>
<dbReference type="PANTHER" id="PTHR33254">
    <property type="entry name" value="4-HYDROXY-4-METHYL-2-OXOGLUTARATE ALDOLASE 3-RELATED"/>
    <property type="match status" value="1"/>
</dbReference>
<dbReference type="InterPro" id="IPR036704">
    <property type="entry name" value="RraA/RraA-like_sf"/>
</dbReference>
<sequence>MSIGFRVFTRRDLPARELVEQFRTIPVANIADCMGRLSAMQSRIRLLSAPLRDNMVGVALTVKARPGDNLMVHKALNMLSAGDVLVVSNDGAENQSLMGEIMITYAGLQQAAGIVLDGPVRDLYSIQNMTLPVYGTGSTPGGPFKSGPGEVNVPIACGGIMVNPGDIIVGDGDGVIAIASADAASLLEEARKYQIRDSQKLAATQAGQAERSWVDRELTDQRCEIIDGTYHRATYIG</sequence>
<comment type="caution">
    <text evidence="6">The sequence shown here is derived from an EMBL/GenBank/DDBJ whole genome shotgun (WGS) entry which is preliminary data.</text>
</comment>
<proteinExistence type="predicted"/>
<dbReference type="GO" id="GO:0046872">
    <property type="term" value="F:metal ion binding"/>
    <property type="evidence" value="ECO:0007669"/>
    <property type="project" value="UniProtKB-KW"/>
</dbReference>
<keyword evidence="6" id="KW-0808">Transferase</keyword>
<feature type="binding site" evidence="5">
    <location>
        <begin position="99"/>
        <end position="102"/>
    </location>
    <ligand>
        <name>substrate</name>
    </ligand>
</feature>
<dbReference type="Pfam" id="PF03737">
    <property type="entry name" value="RraA-like"/>
    <property type="match status" value="1"/>
</dbReference>
<comment type="cofactor">
    <cofactor evidence="5">
        <name>Mg(2+)</name>
        <dbReference type="ChEBI" id="CHEBI:18420"/>
    </cofactor>
</comment>
<organism evidence="6 7">
    <name type="scientific">Brenneria roseae subsp. americana</name>
    <dbReference type="NCBI Taxonomy" id="1508507"/>
    <lineage>
        <taxon>Bacteria</taxon>
        <taxon>Pseudomonadati</taxon>
        <taxon>Pseudomonadota</taxon>
        <taxon>Gammaproteobacteria</taxon>
        <taxon>Enterobacterales</taxon>
        <taxon>Pectobacteriaceae</taxon>
        <taxon>Brenneria</taxon>
    </lineage>
</organism>
<dbReference type="OrthoDB" id="8717144at2"/>
<protein>
    <recommendedName>
        <fullName evidence="2">Putative 4-hydroxy-4-methyl-2-oxoglutarate aldolase</fullName>
    </recommendedName>
    <alternativeName>
        <fullName evidence="3">Regulator of ribonuclease activity homolog</fullName>
    </alternativeName>
    <alternativeName>
        <fullName evidence="4">RraA-like protein</fullName>
    </alternativeName>
</protein>
<dbReference type="PANTHER" id="PTHR33254:SF4">
    <property type="entry name" value="4-HYDROXY-4-METHYL-2-OXOGLUTARATE ALDOLASE 3-RELATED"/>
    <property type="match status" value="1"/>
</dbReference>
<evidence type="ECO:0000313" key="6">
    <source>
        <dbReference type="EMBL" id="PWC11948.1"/>
    </source>
</evidence>
<name>A0A2U1TRC3_9GAMM</name>
<dbReference type="GO" id="GO:0008168">
    <property type="term" value="F:methyltransferase activity"/>
    <property type="evidence" value="ECO:0007669"/>
    <property type="project" value="UniProtKB-KW"/>
</dbReference>
<dbReference type="InterPro" id="IPR005493">
    <property type="entry name" value="RraA/RraA-like"/>
</dbReference>
<comment type="cofactor">
    <cofactor evidence="1">
        <name>a divalent metal cation</name>
        <dbReference type="ChEBI" id="CHEBI:60240"/>
    </cofactor>
</comment>
<accession>A0A2U1TRC3</accession>
<reference evidence="6 7" key="1">
    <citation type="submission" date="2018-04" db="EMBL/GenBank/DDBJ databases">
        <title>Brenneria corticis sp.nov.</title>
        <authorList>
            <person name="Li Y."/>
        </authorList>
    </citation>
    <scope>NUCLEOTIDE SEQUENCE [LARGE SCALE GENOMIC DNA]</scope>
    <source>
        <strain evidence="6 7">LMG 27715</strain>
    </source>
</reference>
<keyword evidence="5" id="KW-0460">Magnesium</keyword>
<dbReference type="CDD" id="cd16841">
    <property type="entry name" value="RraA_family"/>
    <property type="match status" value="1"/>
</dbReference>
<dbReference type="GO" id="GO:0032259">
    <property type="term" value="P:methylation"/>
    <property type="evidence" value="ECO:0007669"/>
    <property type="project" value="UniProtKB-KW"/>
</dbReference>
<evidence type="ECO:0000256" key="1">
    <source>
        <dbReference type="ARBA" id="ARBA00001968"/>
    </source>
</evidence>
<dbReference type="AlphaFoldDB" id="A0A2U1TRC3"/>
<feature type="binding site" evidence="5">
    <location>
        <position position="122"/>
    </location>
    <ligand>
        <name>Mg(2+)</name>
        <dbReference type="ChEBI" id="CHEBI:18420"/>
    </ligand>
</feature>
<keyword evidence="5" id="KW-0479">Metal-binding</keyword>
<keyword evidence="6" id="KW-0489">Methyltransferase</keyword>
<dbReference type="Gene3D" id="3.50.30.40">
    <property type="entry name" value="Ribonuclease E inhibitor RraA/RraA-like"/>
    <property type="match status" value="1"/>
</dbReference>
<dbReference type="Proteomes" id="UP000245138">
    <property type="component" value="Unassembled WGS sequence"/>
</dbReference>